<evidence type="ECO:0008006" key="3">
    <source>
        <dbReference type="Google" id="ProtNLM"/>
    </source>
</evidence>
<reference evidence="2" key="1">
    <citation type="journal article" date="2019" name="Int. J. Syst. Evol. Microbiol.">
        <title>The Global Catalogue of Microorganisms (GCM) 10K type strain sequencing project: providing services to taxonomists for standard genome sequencing and annotation.</title>
        <authorList>
            <consortium name="The Broad Institute Genomics Platform"/>
            <consortium name="The Broad Institute Genome Sequencing Center for Infectious Disease"/>
            <person name="Wu L."/>
            <person name="Ma J."/>
        </authorList>
    </citation>
    <scope>NUCLEOTIDE SEQUENCE [LARGE SCALE GENOMIC DNA]</scope>
    <source>
        <strain evidence="2">JCM 17841</strain>
    </source>
</reference>
<organism evidence="1 2">
    <name type="scientific">Hymenobacter ginsengisoli</name>
    <dbReference type="NCBI Taxonomy" id="1051626"/>
    <lineage>
        <taxon>Bacteria</taxon>
        <taxon>Pseudomonadati</taxon>
        <taxon>Bacteroidota</taxon>
        <taxon>Cytophagia</taxon>
        <taxon>Cytophagales</taxon>
        <taxon>Hymenobacteraceae</taxon>
        <taxon>Hymenobacter</taxon>
    </lineage>
</organism>
<name>A0ABP8Q4P2_9BACT</name>
<dbReference type="RefSeq" id="WP_208131527.1">
    <property type="nucleotide sequence ID" value="NZ_BAABGQ010000005.1"/>
</dbReference>
<evidence type="ECO:0000313" key="1">
    <source>
        <dbReference type="EMBL" id="GAA4496892.1"/>
    </source>
</evidence>
<sequence length="105" mass="11127">MQPAQVHARGQVLAIQTDFGRAGAQGILGPVLRYLVLQVADNQPSPARSQQGTVLRSSATEGIGRALQVVIHELAALVAVMVPVSATTIVRHFGLGWVVESLYCL</sequence>
<protein>
    <recommendedName>
        <fullName evidence="3">RDD domain-containing protein</fullName>
    </recommendedName>
</protein>
<accession>A0ABP8Q4P2</accession>
<dbReference type="EMBL" id="BAABGQ010000005">
    <property type="protein sequence ID" value="GAA4496892.1"/>
    <property type="molecule type" value="Genomic_DNA"/>
</dbReference>
<dbReference type="Proteomes" id="UP001501243">
    <property type="component" value="Unassembled WGS sequence"/>
</dbReference>
<evidence type="ECO:0000313" key="2">
    <source>
        <dbReference type="Proteomes" id="UP001501243"/>
    </source>
</evidence>
<comment type="caution">
    <text evidence="1">The sequence shown here is derived from an EMBL/GenBank/DDBJ whole genome shotgun (WGS) entry which is preliminary data.</text>
</comment>
<gene>
    <name evidence="1" type="ORF">GCM10023172_10990</name>
</gene>
<keyword evidence="2" id="KW-1185">Reference proteome</keyword>
<proteinExistence type="predicted"/>